<accession>A0AAU7W665</accession>
<dbReference type="AlphaFoldDB" id="A0AAU7W665"/>
<protein>
    <submittedName>
        <fullName evidence="1">Uncharacterized protein</fullName>
    </submittedName>
</protein>
<sequence length="168" mass="18250">MSSEDLRRELVDLIREHDLASDENTSPRDYRAALADAILPLVEEAVNDQAARAVSFSTAISYSGALALIQELAGLDAIERRVAQAVSAERLRCLRIAEGHEHDESGARAARQHDLGDWVTGWDEAASSIAFAIRTPEPTKEAEEFQRGADPCTCAWECTCGTYSGGES</sequence>
<reference evidence="1" key="1">
    <citation type="submission" date="2024-05" db="EMBL/GenBank/DDBJ databases">
        <authorList>
            <person name="Yu L."/>
        </authorList>
    </citation>
    <scope>NUCLEOTIDE SEQUENCE</scope>
    <source>
        <strain evidence="1">G08B096</strain>
    </source>
</reference>
<evidence type="ECO:0000313" key="1">
    <source>
        <dbReference type="EMBL" id="XBX81216.1"/>
    </source>
</evidence>
<organism evidence="1">
    <name type="scientific">Agromyces sp. G08B096</name>
    <dbReference type="NCBI Taxonomy" id="3156399"/>
    <lineage>
        <taxon>Bacteria</taxon>
        <taxon>Bacillati</taxon>
        <taxon>Actinomycetota</taxon>
        <taxon>Actinomycetes</taxon>
        <taxon>Micrococcales</taxon>
        <taxon>Microbacteriaceae</taxon>
        <taxon>Agromyces</taxon>
    </lineage>
</organism>
<gene>
    <name evidence="1" type="ORF">ABIQ69_11415</name>
</gene>
<proteinExistence type="predicted"/>
<dbReference type="RefSeq" id="WP_350347238.1">
    <property type="nucleotide sequence ID" value="NZ_CP158374.1"/>
</dbReference>
<dbReference type="EMBL" id="CP158374">
    <property type="protein sequence ID" value="XBX81216.1"/>
    <property type="molecule type" value="Genomic_DNA"/>
</dbReference>
<name>A0AAU7W665_9MICO</name>